<dbReference type="SUPFAM" id="SSF47203">
    <property type="entry name" value="Acyl-CoA dehydrogenase C-terminal domain-like"/>
    <property type="match status" value="1"/>
</dbReference>
<comment type="cofactor">
    <cofactor evidence="1 5">
        <name>FAD</name>
        <dbReference type="ChEBI" id="CHEBI:57692"/>
    </cofactor>
</comment>
<name>A0ABT3PL95_9BACT</name>
<dbReference type="PANTHER" id="PTHR42707:SF2">
    <property type="entry name" value="ACD11 DEHYDROGENASE"/>
    <property type="match status" value="1"/>
</dbReference>
<proteinExistence type="inferred from homology"/>
<dbReference type="Gene3D" id="2.40.110.20">
    <property type="match status" value="1"/>
</dbReference>
<evidence type="ECO:0000259" key="8">
    <source>
        <dbReference type="Pfam" id="PF18158"/>
    </source>
</evidence>
<dbReference type="Proteomes" id="UP001207918">
    <property type="component" value="Unassembled WGS sequence"/>
</dbReference>
<gene>
    <name evidence="9" type="ORF">J6I44_07530</name>
</gene>
<dbReference type="InterPro" id="IPR036250">
    <property type="entry name" value="AcylCo_DH-like_C"/>
</dbReference>
<dbReference type="RefSeq" id="WP_265765430.1">
    <property type="nucleotide sequence ID" value="NZ_JAGGJA010000004.1"/>
</dbReference>
<feature type="domain" description="Adaptive response protein AidB N-terminal" evidence="8">
    <location>
        <begin position="14"/>
        <end position="169"/>
    </location>
</feature>
<evidence type="ECO:0000256" key="2">
    <source>
        <dbReference type="ARBA" id="ARBA00009347"/>
    </source>
</evidence>
<dbReference type="Pfam" id="PF18158">
    <property type="entry name" value="AidB_N"/>
    <property type="match status" value="1"/>
</dbReference>
<reference evidence="9 10" key="1">
    <citation type="submission" date="2021-03" db="EMBL/GenBank/DDBJ databases">
        <title>Aliifodinibius sp. nov., a new bacterium isolated from saline soil.</title>
        <authorList>
            <person name="Galisteo C."/>
            <person name="De La Haba R."/>
            <person name="Sanchez-Porro C."/>
            <person name="Ventosa A."/>
        </authorList>
    </citation>
    <scope>NUCLEOTIDE SEQUENCE [LARGE SCALE GENOMIC DNA]</scope>
    <source>
        <strain evidence="9 10">1BSP15-2V2</strain>
    </source>
</reference>
<evidence type="ECO:0000313" key="9">
    <source>
        <dbReference type="EMBL" id="MCW9706702.1"/>
    </source>
</evidence>
<dbReference type="EMBL" id="JAGGJA010000004">
    <property type="protein sequence ID" value="MCW9706702.1"/>
    <property type="molecule type" value="Genomic_DNA"/>
</dbReference>
<feature type="domain" description="Acyl-CoA oxidase/dehydrogenase middle" evidence="7">
    <location>
        <begin position="179"/>
        <end position="279"/>
    </location>
</feature>
<keyword evidence="3 5" id="KW-0285">Flavoprotein</keyword>
<evidence type="ECO:0000313" key="10">
    <source>
        <dbReference type="Proteomes" id="UP001207918"/>
    </source>
</evidence>
<dbReference type="PANTHER" id="PTHR42707">
    <property type="entry name" value="ACYL-COA DEHYDROGENASE"/>
    <property type="match status" value="1"/>
</dbReference>
<keyword evidence="4 5" id="KW-0274">FAD</keyword>
<evidence type="ECO:0000256" key="3">
    <source>
        <dbReference type="ARBA" id="ARBA00022630"/>
    </source>
</evidence>
<dbReference type="PROSITE" id="PS00073">
    <property type="entry name" value="ACYL_COA_DH_2"/>
    <property type="match status" value="1"/>
</dbReference>
<dbReference type="InterPro" id="IPR006091">
    <property type="entry name" value="Acyl-CoA_Oxase/DH_mid-dom"/>
</dbReference>
<comment type="caution">
    <text evidence="9">The sequence shown here is derived from an EMBL/GenBank/DDBJ whole genome shotgun (WGS) entry which is preliminary data.</text>
</comment>
<dbReference type="InterPro" id="IPR006089">
    <property type="entry name" value="Acyl-CoA_DH_CS"/>
</dbReference>
<feature type="domain" description="Acyl-CoA dehydrogenase/oxidase C-terminal" evidence="6">
    <location>
        <begin position="289"/>
        <end position="444"/>
    </location>
</feature>
<evidence type="ECO:0000259" key="7">
    <source>
        <dbReference type="Pfam" id="PF02770"/>
    </source>
</evidence>
<evidence type="ECO:0000256" key="4">
    <source>
        <dbReference type="ARBA" id="ARBA00022827"/>
    </source>
</evidence>
<evidence type="ECO:0000259" key="6">
    <source>
        <dbReference type="Pfam" id="PF00441"/>
    </source>
</evidence>
<evidence type="ECO:0000256" key="5">
    <source>
        <dbReference type="RuleBase" id="RU362125"/>
    </source>
</evidence>
<dbReference type="SUPFAM" id="SSF56645">
    <property type="entry name" value="Acyl-CoA dehydrogenase NM domain-like"/>
    <property type="match status" value="1"/>
</dbReference>
<dbReference type="Pfam" id="PF00441">
    <property type="entry name" value="Acyl-CoA_dh_1"/>
    <property type="match status" value="1"/>
</dbReference>
<accession>A0ABT3PL95</accession>
<dbReference type="InterPro" id="IPR009075">
    <property type="entry name" value="AcylCo_DH/oxidase_C"/>
</dbReference>
<dbReference type="InterPro" id="IPR052904">
    <property type="entry name" value="Acyl-CoA_dehydrogenase-like"/>
</dbReference>
<protein>
    <submittedName>
        <fullName evidence="9">Acyl-CoA dehydrogenase family protein</fullName>
    </submittedName>
</protein>
<dbReference type="Pfam" id="PF02770">
    <property type="entry name" value="Acyl-CoA_dh_M"/>
    <property type="match status" value="1"/>
</dbReference>
<dbReference type="InterPro" id="IPR009100">
    <property type="entry name" value="AcylCoA_DH/oxidase_NM_dom_sf"/>
</dbReference>
<dbReference type="Gene3D" id="6.10.250.600">
    <property type="match status" value="1"/>
</dbReference>
<dbReference type="Gene3D" id="1.20.140.10">
    <property type="entry name" value="Butyryl-CoA Dehydrogenase, subunit A, domain 3"/>
    <property type="match status" value="1"/>
</dbReference>
<evidence type="ECO:0000256" key="1">
    <source>
        <dbReference type="ARBA" id="ARBA00001974"/>
    </source>
</evidence>
<sequence>MTEVTNQVLTDDARQSQNFFTSDQILRHYVNKHLDPAAVDYMEPHLDQLGHEAANRMNDLSQAADQYTPTLNKRTKLGKTVNRVDFHPAYEQLVDIAAQSEMFYVKYHPRLRKQFMGHRHTLGFAAGQLYAMSELGVYCPLCMTDGAAHLVDRYAPESIRERLLPKLSANEGAHLATGAMFLTEKSGGSDVGRNLVTAEQVEGNQYQLNGEKWFCSNVNAEVIMALARTGKQEEGTRGLSLFLVEKDLPDGTANQMNIIRLKEKLGVRSMATGEVEFNDTIGIRLGAEGKGFKLMAEMINISRTYNAIAAIGGTRRAIVEAYQYLNHRLTFGKRAIEHALIRQKFQELGALYVGDFLLAWRAIRAMDAAEEGAQDEQQLMRLLVPMAKWRTAEQSVYIVRECMELMGGNGYIEDFVMPKLLRDVNVLPIWEGSGNIIVLDILRASQKSEGLQLVIEQIREVSDESEEYGEIIKRELTHLLRIWKKLRETEDRDVVEATVKPLFKQLILLYEMALMIEERDKTSKAWIDPALNYLASTLETDIRIQHPANRQEVADLIAWDY</sequence>
<dbReference type="InterPro" id="IPR041504">
    <property type="entry name" value="AidB_N"/>
</dbReference>
<organism evidence="9 10">
    <name type="scientific">Fodinibius salsisoli</name>
    <dbReference type="NCBI Taxonomy" id="2820877"/>
    <lineage>
        <taxon>Bacteria</taxon>
        <taxon>Pseudomonadati</taxon>
        <taxon>Balneolota</taxon>
        <taxon>Balneolia</taxon>
        <taxon>Balneolales</taxon>
        <taxon>Balneolaceae</taxon>
        <taxon>Fodinibius</taxon>
    </lineage>
</organism>
<keyword evidence="5" id="KW-0560">Oxidoreductase</keyword>
<comment type="similarity">
    <text evidence="2 5">Belongs to the acyl-CoA dehydrogenase family.</text>
</comment>
<keyword evidence="10" id="KW-1185">Reference proteome</keyword>